<dbReference type="Pfam" id="PF07685">
    <property type="entry name" value="GATase_3"/>
    <property type="match status" value="1"/>
</dbReference>
<gene>
    <name evidence="4" type="primary">cobQ</name>
    <name evidence="7" type="ORF">N47_G40210</name>
</gene>
<proteinExistence type="inferred from homology"/>
<dbReference type="Pfam" id="PF01656">
    <property type="entry name" value="CbiA"/>
    <property type="match status" value="1"/>
</dbReference>
<evidence type="ECO:0000256" key="4">
    <source>
        <dbReference type="HAMAP-Rule" id="MF_00028"/>
    </source>
</evidence>
<dbReference type="GO" id="GO:0015420">
    <property type="term" value="F:ABC-type vitamin B12 transporter activity"/>
    <property type="evidence" value="ECO:0007669"/>
    <property type="project" value="UniProtKB-UniRule"/>
</dbReference>
<dbReference type="PANTHER" id="PTHR21343:SF1">
    <property type="entry name" value="COBYRIC ACID SYNTHASE"/>
    <property type="match status" value="1"/>
</dbReference>
<dbReference type="InterPro" id="IPR011698">
    <property type="entry name" value="GATase_3"/>
</dbReference>
<feature type="domain" description="CobB/CobQ-like glutamine amidotransferase" evidence="6">
    <location>
        <begin position="270"/>
        <end position="454"/>
    </location>
</feature>
<dbReference type="PANTHER" id="PTHR21343">
    <property type="entry name" value="DETHIOBIOTIN SYNTHETASE"/>
    <property type="match status" value="1"/>
</dbReference>
<dbReference type="HAMAP" id="MF_00028">
    <property type="entry name" value="CobQ"/>
    <property type="match status" value="1"/>
</dbReference>
<dbReference type="NCBIfam" id="TIGR00313">
    <property type="entry name" value="cobQ"/>
    <property type="match status" value="1"/>
</dbReference>
<dbReference type="PROSITE" id="PS51274">
    <property type="entry name" value="GATASE_COBBQ"/>
    <property type="match status" value="1"/>
</dbReference>
<feature type="domain" description="CobQ/CobB/MinD/ParA nucleotide binding" evidence="5">
    <location>
        <begin position="19"/>
        <end position="244"/>
    </location>
</feature>
<dbReference type="InterPro" id="IPR047045">
    <property type="entry name" value="CobQ_N"/>
</dbReference>
<dbReference type="InterPro" id="IPR029062">
    <property type="entry name" value="Class_I_gatase-like"/>
</dbReference>
<evidence type="ECO:0000256" key="2">
    <source>
        <dbReference type="ARBA" id="ARBA00022573"/>
    </source>
</evidence>
<evidence type="ECO:0000313" key="7">
    <source>
        <dbReference type="EMBL" id="CBX28697.1"/>
    </source>
</evidence>
<feature type="active site" description="Nucleophile" evidence="4">
    <location>
        <position position="348"/>
    </location>
</feature>
<comment type="similarity">
    <text evidence="4">Belongs to the CobB/CobQ family. CobQ subfamily.</text>
</comment>
<dbReference type="UniPathway" id="UPA00148"/>
<comment type="function">
    <text evidence="4">Catalyzes amidations at positions B, D, E, and G on adenosylcobyrinic A,C-diamide. NH(2) groups are provided by glutamine, and one molecule of ATP is hydrogenolyzed for each amidation.</text>
</comment>
<organism evidence="7">
    <name type="scientific">uncultured Desulfobacterium sp</name>
    <dbReference type="NCBI Taxonomy" id="201089"/>
    <lineage>
        <taxon>Bacteria</taxon>
        <taxon>Pseudomonadati</taxon>
        <taxon>Thermodesulfobacteriota</taxon>
        <taxon>Desulfobacteria</taxon>
        <taxon>Desulfobacterales</taxon>
        <taxon>Desulfobacteriaceae</taxon>
        <taxon>Desulfobacterium</taxon>
        <taxon>environmental samples</taxon>
    </lineage>
</organism>
<dbReference type="Gene3D" id="3.40.50.300">
    <property type="entry name" value="P-loop containing nucleotide triphosphate hydrolases"/>
    <property type="match status" value="1"/>
</dbReference>
<protein>
    <recommendedName>
        <fullName evidence="4">Cobyric acid synthase</fullName>
    </recommendedName>
</protein>
<dbReference type="SUPFAM" id="SSF52540">
    <property type="entry name" value="P-loop containing nucleoside triphosphate hydrolases"/>
    <property type="match status" value="1"/>
</dbReference>
<keyword evidence="2 4" id="KW-0169">Cobalamin biosynthesis</keyword>
<keyword evidence="3 4" id="KW-0315">Glutamine amidotransferase</keyword>
<name>E1YDQ3_9BACT</name>
<evidence type="ECO:0000259" key="5">
    <source>
        <dbReference type="Pfam" id="PF01656"/>
    </source>
</evidence>
<reference evidence="7" key="1">
    <citation type="journal article" date="2011" name="Environ. Microbiol.">
        <title>Genomic insights into the metabolic potential of the polycyclic aromatic hydrocarbon degrading sulfate-reducing Deltaproteobacterium N47.</title>
        <authorList>
            <person name="Bergmann F."/>
            <person name="Selesi D."/>
            <person name="Weinmaier T."/>
            <person name="Tischler P."/>
            <person name="Rattei T."/>
            <person name="Meckenstock R.U."/>
        </authorList>
    </citation>
    <scope>NUCLEOTIDE SEQUENCE</scope>
</reference>
<evidence type="ECO:0000256" key="3">
    <source>
        <dbReference type="ARBA" id="ARBA00022962"/>
    </source>
</evidence>
<dbReference type="CDD" id="cd05389">
    <property type="entry name" value="CobQ_N"/>
    <property type="match status" value="1"/>
</dbReference>
<dbReference type="GO" id="GO:0003824">
    <property type="term" value="F:catalytic activity"/>
    <property type="evidence" value="ECO:0007669"/>
    <property type="project" value="InterPro"/>
</dbReference>
<evidence type="ECO:0000256" key="1">
    <source>
        <dbReference type="ARBA" id="ARBA00004953"/>
    </source>
</evidence>
<dbReference type="InterPro" id="IPR027417">
    <property type="entry name" value="P-loop_NTPase"/>
</dbReference>
<dbReference type="NCBIfam" id="NF001989">
    <property type="entry name" value="PRK00784.1"/>
    <property type="match status" value="1"/>
</dbReference>
<dbReference type="EMBL" id="FR695868">
    <property type="protein sequence ID" value="CBX28697.1"/>
    <property type="molecule type" value="Genomic_DNA"/>
</dbReference>
<dbReference type="InterPro" id="IPR004459">
    <property type="entry name" value="CobQ_synth"/>
</dbReference>
<dbReference type="AlphaFoldDB" id="E1YDQ3"/>
<evidence type="ECO:0000259" key="6">
    <source>
        <dbReference type="Pfam" id="PF07685"/>
    </source>
</evidence>
<comment type="pathway">
    <text evidence="1 4">Cofactor biosynthesis; adenosylcobalamin biosynthesis.</text>
</comment>
<dbReference type="CDD" id="cd01750">
    <property type="entry name" value="GATase1_CobQ"/>
    <property type="match status" value="1"/>
</dbReference>
<dbReference type="InterPro" id="IPR002586">
    <property type="entry name" value="CobQ/CobB/MinD/ParA_Nub-bd_dom"/>
</dbReference>
<dbReference type="Gene3D" id="3.40.50.880">
    <property type="match status" value="1"/>
</dbReference>
<sequence length="510" mass="56481">MNQIIINNSSPTKKRARCLAVLGTGSDVGKSIVVTALCRMFSNRGIKVAPFKAQNMSNNSGITPEGLEMGRAQIVQAEASRIPPHVDMNPVLLKPTGETGSQIVLLGTAVENSTAFEYHTRKKSLFEKACGSLDRLRDDFEFVILEGAGSCAEVNLMPNDIVNLSMAEYADAPVILVGDIHRGGIFAQLVGTLECIEERRRKQIAGFIINRFRGDLRLFEDGKKWIENRTGKQVLGVLPWYNHIMIDAEDSVVIEAPGHVDFKSDSLPAVAVIRLPHISNFTDFDPLSRIKNIRLNYIQTPCDLSGFKAVIIPGSKNTRYDLKWLEETGWSDKITAYADSGGHVIGICGGYQMLGNFVHDPYGLEGTPGTSKGLFLLPIETTLKAPKVTTLTRFSWDEICGTGYEIHMGQTVNESNEYLFEVSDRNNVLCRDFDGCISQNKKIMGTYMHGIFDSPLIAKKWLESIGIENPMVSKLSGFAAKDKEYDLLAEHFEKYIDVDAVLKIAEGKYL</sequence>
<accession>E1YDQ3</accession>
<dbReference type="GO" id="GO:0009236">
    <property type="term" value="P:cobalamin biosynthetic process"/>
    <property type="evidence" value="ECO:0007669"/>
    <property type="project" value="UniProtKB-UniRule"/>
</dbReference>
<dbReference type="InterPro" id="IPR033949">
    <property type="entry name" value="CobQ_GATase1"/>
</dbReference>
<dbReference type="SUPFAM" id="SSF52317">
    <property type="entry name" value="Class I glutamine amidotransferase-like"/>
    <property type="match status" value="1"/>
</dbReference>
<feature type="active site" evidence="4">
    <location>
        <position position="449"/>
    </location>
</feature>